<evidence type="ECO:0000313" key="9">
    <source>
        <dbReference type="Proteomes" id="UP000326354"/>
    </source>
</evidence>
<dbReference type="RefSeq" id="WP_151970798.1">
    <property type="nucleotide sequence ID" value="NZ_AP019860.1"/>
</dbReference>
<reference evidence="8 9" key="1">
    <citation type="submission" date="2019-08" db="EMBL/GenBank/DDBJ databases">
        <title>Complete genome sequence of Candidatus Uab amorphum.</title>
        <authorList>
            <person name="Shiratori T."/>
            <person name="Suzuki S."/>
            <person name="Kakizawa Y."/>
            <person name="Ishida K."/>
        </authorList>
    </citation>
    <scope>NUCLEOTIDE SEQUENCE [LARGE SCALE GENOMIC DNA]</scope>
    <source>
        <strain evidence="8 9">SRT547</strain>
    </source>
</reference>
<feature type="transmembrane region" description="Helical" evidence="5">
    <location>
        <begin position="68"/>
        <end position="95"/>
    </location>
</feature>
<dbReference type="InterPro" id="IPR045851">
    <property type="entry name" value="AMP-bd_C_sf"/>
</dbReference>
<evidence type="ECO:0000256" key="5">
    <source>
        <dbReference type="SAM" id="Phobius"/>
    </source>
</evidence>
<evidence type="ECO:0000256" key="4">
    <source>
        <dbReference type="ARBA" id="ARBA00023098"/>
    </source>
</evidence>
<dbReference type="InterPro" id="IPR025110">
    <property type="entry name" value="AMP-bd_C"/>
</dbReference>
<feature type="domain" description="AMP-binding enzyme C-terminal" evidence="7">
    <location>
        <begin position="483"/>
        <end position="608"/>
    </location>
</feature>
<dbReference type="GO" id="GO:0016874">
    <property type="term" value="F:ligase activity"/>
    <property type="evidence" value="ECO:0007669"/>
    <property type="project" value="UniProtKB-KW"/>
</dbReference>
<dbReference type="KEGG" id="uam:UABAM_05142"/>
<dbReference type="GO" id="GO:0005886">
    <property type="term" value="C:plasma membrane"/>
    <property type="evidence" value="ECO:0007669"/>
    <property type="project" value="TreeGrafter"/>
</dbReference>
<proteinExistence type="inferred from homology"/>
<dbReference type="GO" id="GO:0071766">
    <property type="term" value="P:Actinobacterium-type cell wall biogenesis"/>
    <property type="evidence" value="ECO:0007669"/>
    <property type="project" value="UniProtKB-ARBA"/>
</dbReference>
<dbReference type="PROSITE" id="PS00455">
    <property type="entry name" value="AMP_BINDING"/>
    <property type="match status" value="1"/>
</dbReference>
<dbReference type="InterPro" id="IPR042099">
    <property type="entry name" value="ANL_N_sf"/>
</dbReference>
<dbReference type="InterPro" id="IPR000873">
    <property type="entry name" value="AMP-dep_synth/lig_dom"/>
</dbReference>
<dbReference type="InterPro" id="IPR020845">
    <property type="entry name" value="AMP-binding_CS"/>
</dbReference>
<evidence type="ECO:0000256" key="3">
    <source>
        <dbReference type="ARBA" id="ARBA00022832"/>
    </source>
</evidence>
<dbReference type="SUPFAM" id="SSF56801">
    <property type="entry name" value="Acetyl-CoA synthetase-like"/>
    <property type="match status" value="1"/>
</dbReference>
<dbReference type="GO" id="GO:0006633">
    <property type="term" value="P:fatty acid biosynthetic process"/>
    <property type="evidence" value="ECO:0007669"/>
    <property type="project" value="TreeGrafter"/>
</dbReference>
<keyword evidence="4" id="KW-0443">Lipid metabolism</keyword>
<dbReference type="Pfam" id="PF00501">
    <property type="entry name" value="AMP-binding"/>
    <property type="match status" value="1"/>
</dbReference>
<dbReference type="FunFam" id="3.40.50.12780:FF:000013">
    <property type="entry name" value="Long-chain-fatty-acid--AMP ligase FadD32"/>
    <property type="match status" value="1"/>
</dbReference>
<dbReference type="Pfam" id="PF23024">
    <property type="entry name" value="AMP-dom_DIP2-like"/>
    <property type="match status" value="1"/>
</dbReference>
<dbReference type="Gene3D" id="3.40.50.12780">
    <property type="entry name" value="N-terminal domain of ligase-like"/>
    <property type="match status" value="1"/>
</dbReference>
<evidence type="ECO:0000259" key="6">
    <source>
        <dbReference type="Pfam" id="PF00501"/>
    </source>
</evidence>
<dbReference type="OrthoDB" id="219272at2"/>
<protein>
    <submittedName>
        <fullName evidence="8">Acyl-CoA synthetase</fullName>
    </submittedName>
</protein>
<feature type="domain" description="AMP-dependent synthetase/ligase" evidence="6">
    <location>
        <begin position="22"/>
        <end position="438"/>
    </location>
</feature>
<keyword evidence="5" id="KW-0812">Transmembrane</keyword>
<sequence>MENSVLQVTNLVDLLCKRGSLHPEKLVFKFLRDGEDDVVDITYGELDRQARAVAAFLQKSQMTGKHVLLLYPSCIEYIVAFFGCLYAGTVAIPAYPPDPMRLRKTLPRLQTILDDAQCSMILTSSQVLSFFKKIALAQSIGNIPILGKLGKKISSRFDFPNVDMKNIEWVPTDSMDQTLHQEWQNPNISEENIAFLQYTSGSTGDPKGVTLTHGNLMHNEKFIAEYFGPCSVVVSWLPLYHDMGLIGKILQPIYQGNHCVFMSPLHFLQKPLRWLQAISKHKGTTSCAPNFAYDLCVRKVKPEQKKELDLSSWYVAANGAEVIQKSTLDQFYEAFKECGFRKTSFLPCYGLAEASLIASGIKHNEEPKISYFNKEDLLSNGVTPCNSEDKNSTPLVSCGVTQREQKMIIVNPDTKELCEERVIGEVWLSGPSISRGYWNKPQVNEEVCQVQPLNWQGDEQFLRTGDLGFLHEGHLYVTGRRKDLIIIGGCNYYPQDIEKTIELCHPAVRKGCVAAFSCMVDVEEKLIVVLEVKDVLADTGRLKSILSKDKDKYPVDDVSKKIRRAINENHQLAVKDIVLLPPRTISKTSSGKIQRSVCKENYLKGKLPRI</sequence>
<keyword evidence="2" id="KW-0436">Ligase</keyword>
<keyword evidence="5" id="KW-0472">Membrane</keyword>
<dbReference type="Gene3D" id="3.30.300.30">
    <property type="match status" value="1"/>
</dbReference>
<dbReference type="CDD" id="cd05931">
    <property type="entry name" value="FAAL"/>
    <property type="match status" value="1"/>
</dbReference>
<organism evidence="8 9">
    <name type="scientific">Uabimicrobium amorphum</name>
    <dbReference type="NCBI Taxonomy" id="2596890"/>
    <lineage>
        <taxon>Bacteria</taxon>
        <taxon>Pseudomonadati</taxon>
        <taxon>Planctomycetota</taxon>
        <taxon>Candidatus Uabimicrobiia</taxon>
        <taxon>Candidatus Uabimicrobiales</taxon>
        <taxon>Candidatus Uabimicrobiaceae</taxon>
        <taxon>Candidatus Uabimicrobium</taxon>
    </lineage>
</organism>
<dbReference type="EMBL" id="AP019860">
    <property type="protein sequence ID" value="BBM86755.1"/>
    <property type="molecule type" value="Genomic_DNA"/>
</dbReference>
<dbReference type="PANTHER" id="PTHR22754">
    <property type="entry name" value="DISCO-INTERACTING PROTEIN 2 DIP2 -RELATED"/>
    <property type="match status" value="1"/>
</dbReference>
<name>A0A5S9IUB2_UABAM</name>
<gene>
    <name evidence="8" type="ORF">UABAM_05142</name>
</gene>
<dbReference type="GO" id="GO:0070566">
    <property type="term" value="F:adenylyltransferase activity"/>
    <property type="evidence" value="ECO:0007669"/>
    <property type="project" value="TreeGrafter"/>
</dbReference>
<evidence type="ECO:0000259" key="7">
    <source>
        <dbReference type="Pfam" id="PF23024"/>
    </source>
</evidence>
<dbReference type="PANTHER" id="PTHR22754:SF32">
    <property type="entry name" value="DISCO-INTERACTING PROTEIN 2"/>
    <property type="match status" value="1"/>
</dbReference>
<comment type="similarity">
    <text evidence="1">Belongs to the ATP-dependent AMP-binding enzyme family.</text>
</comment>
<keyword evidence="9" id="KW-1185">Reference proteome</keyword>
<evidence type="ECO:0000256" key="2">
    <source>
        <dbReference type="ARBA" id="ARBA00022598"/>
    </source>
</evidence>
<evidence type="ECO:0000313" key="8">
    <source>
        <dbReference type="EMBL" id="BBM86755.1"/>
    </source>
</evidence>
<dbReference type="Proteomes" id="UP000326354">
    <property type="component" value="Chromosome"/>
</dbReference>
<dbReference type="InterPro" id="IPR040097">
    <property type="entry name" value="FAAL/FAAC"/>
</dbReference>
<dbReference type="AlphaFoldDB" id="A0A5S9IUB2"/>
<keyword evidence="5" id="KW-1133">Transmembrane helix</keyword>
<evidence type="ECO:0000256" key="1">
    <source>
        <dbReference type="ARBA" id="ARBA00006432"/>
    </source>
</evidence>
<accession>A0A5S9IUB2</accession>
<keyword evidence="3" id="KW-0276">Fatty acid metabolism</keyword>